<dbReference type="PANTHER" id="PTHR38702">
    <property type="entry name" value="CALPONIN-HOMOLOGY (CH) DOMAIN-CONTAINING PROTEIN"/>
    <property type="match status" value="1"/>
</dbReference>
<dbReference type="EMBL" id="JAABOA010000191">
    <property type="protein sequence ID" value="KAF9585398.1"/>
    <property type="molecule type" value="Genomic_DNA"/>
</dbReference>
<dbReference type="CDD" id="cd00014">
    <property type="entry name" value="CH_SF"/>
    <property type="match status" value="1"/>
</dbReference>
<dbReference type="Gene3D" id="1.10.418.10">
    <property type="entry name" value="Calponin-like domain"/>
    <property type="match status" value="1"/>
</dbReference>
<accession>A0A9P6KHU0</accession>
<organism evidence="1 2">
    <name type="scientific">Lunasporangiospora selenospora</name>
    <dbReference type="NCBI Taxonomy" id="979761"/>
    <lineage>
        <taxon>Eukaryota</taxon>
        <taxon>Fungi</taxon>
        <taxon>Fungi incertae sedis</taxon>
        <taxon>Mucoromycota</taxon>
        <taxon>Mortierellomycotina</taxon>
        <taxon>Mortierellomycetes</taxon>
        <taxon>Mortierellales</taxon>
        <taxon>Mortierellaceae</taxon>
        <taxon>Lunasporangiospora</taxon>
    </lineage>
</organism>
<name>A0A9P6KHU0_9FUNG</name>
<dbReference type="OrthoDB" id="2534759at2759"/>
<dbReference type="InterPro" id="IPR036872">
    <property type="entry name" value="CH_dom_sf"/>
</dbReference>
<dbReference type="PANTHER" id="PTHR38702:SF1">
    <property type="entry name" value="CALPONIN-HOMOLOGY (CH) DOMAIN-CONTAINING PROTEIN"/>
    <property type="match status" value="1"/>
</dbReference>
<reference evidence="1" key="1">
    <citation type="journal article" date="2020" name="Fungal Divers.">
        <title>Resolving the Mortierellaceae phylogeny through synthesis of multi-gene phylogenetics and phylogenomics.</title>
        <authorList>
            <person name="Vandepol N."/>
            <person name="Liber J."/>
            <person name="Desiro A."/>
            <person name="Na H."/>
            <person name="Kennedy M."/>
            <person name="Barry K."/>
            <person name="Grigoriev I.V."/>
            <person name="Miller A.N."/>
            <person name="O'Donnell K."/>
            <person name="Stajich J.E."/>
            <person name="Bonito G."/>
        </authorList>
    </citation>
    <scope>NUCLEOTIDE SEQUENCE</scope>
    <source>
        <strain evidence="1">KOD1015</strain>
    </source>
</reference>
<comment type="caution">
    <text evidence="1">The sequence shown here is derived from an EMBL/GenBank/DDBJ whole genome shotgun (WGS) entry which is preliminary data.</text>
</comment>
<protein>
    <submittedName>
        <fullName evidence="1">Uncharacterized protein</fullName>
    </submittedName>
</protein>
<evidence type="ECO:0000313" key="1">
    <source>
        <dbReference type="EMBL" id="KAF9585398.1"/>
    </source>
</evidence>
<dbReference type="Proteomes" id="UP000780801">
    <property type="component" value="Unassembled WGS sequence"/>
</dbReference>
<keyword evidence="2" id="KW-1185">Reference proteome</keyword>
<sequence>MALRFAEGYVKPRLASPNAEELLRICHEDIQVVLDVWGIISYPSLAAHATDGQEQALDSPISVNGDDPMRQLSHIKDLSSSSLSSQQQQQHYDNVSVDLLALLESSTKAISSIRNYSMHAPILSNEALTIHRQAALSVIEMLSLLELGNRLNDTEGQGINQPDGYCYARLQFGDLEEERAEMKKYLMVVQDQLFKPQAEQIETKLERLLTKQQTMAAINHSSPTPTICTGQNRLPDWINDHAWQPDADGNVSLERCHAFLEFFRPETRRPIPSPTNDLEGFIQALRDGYVMCMVFNSFISLTNMPFGIVDKIHEDTKRTWRGADNWRFLIQACRFRLEFKIVDGSFKPIDIVRQTDLGRHQLQTWLRLIVQRGIEEAQETLESKKTLPLAPPSPIFMDF</sequence>
<dbReference type="SUPFAM" id="SSF47576">
    <property type="entry name" value="Calponin-homology domain, CH-domain"/>
    <property type="match status" value="1"/>
</dbReference>
<proteinExistence type="predicted"/>
<gene>
    <name evidence="1" type="ORF">BGW38_002577</name>
</gene>
<dbReference type="AlphaFoldDB" id="A0A9P6KHU0"/>
<evidence type="ECO:0000313" key="2">
    <source>
        <dbReference type="Proteomes" id="UP000780801"/>
    </source>
</evidence>